<sequence>MSEIMLTPISPRDIGDRPLFNTGLSAVGRGGEDYVCGHCGHVMMQDFGLSRLETDIVFVCGSCGGHNVSEELKGRVPPPPAGEGTPPSV</sequence>
<protein>
    <submittedName>
        <fullName evidence="2">Uncharacterized protein</fullName>
    </submittedName>
</protein>
<dbReference type="EMBL" id="JAAIYP010000031">
    <property type="protein sequence ID" value="NFV79501.1"/>
    <property type="molecule type" value="Genomic_DNA"/>
</dbReference>
<proteinExistence type="predicted"/>
<accession>A0A7C9QT82</accession>
<reference evidence="2 3" key="1">
    <citation type="submission" date="2020-02" db="EMBL/GenBank/DDBJ databases">
        <authorList>
            <person name="Dziuba M."/>
            <person name="Kuznetsov B."/>
            <person name="Mardanov A."/>
            <person name="Ravin N."/>
            <person name="Grouzdev D."/>
        </authorList>
    </citation>
    <scope>NUCLEOTIDE SEQUENCE [LARGE SCALE GENOMIC DNA]</scope>
    <source>
        <strain evidence="2 3">SpK</strain>
    </source>
</reference>
<feature type="region of interest" description="Disordered" evidence="1">
    <location>
        <begin position="69"/>
        <end position="89"/>
    </location>
</feature>
<gene>
    <name evidence="2" type="ORF">G4223_05185</name>
</gene>
<evidence type="ECO:0000313" key="2">
    <source>
        <dbReference type="EMBL" id="NFV79501.1"/>
    </source>
</evidence>
<evidence type="ECO:0000313" key="3">
    <source>
        <dbReference type="Proteomes" id="UP000480684"/>
    </source>
</evidence>
<dbReference type="AlphaFoldDB" id="A0A7C9QT82"/>
<comment type="caution">
    <text evidence="2">The sequence shown here is derived from an EMBL/GenBank/DDBJ whole genome shotgun (WGS) entry which is preliminary data.</text>
</comment>
<organism evidence="2 3">
    <name type="scientific">Magnetospirillum aberrantis SpK</name>
    <dbReference type="NCBI Taxonomy" id="908842"/>
    <lineage>
        <taxon>Bacteria</taxon>
        <taxon>Pseudomonadati</taxon>
        <taxon>Pseudomonadota</taxon>
        <taxon>Alphaproteobacteria</taxon>
        <taxon>Rhodospirillales</taxon>
        <taxon>Rhodospirillaceae</taxon>
        <taxon>Magnetospirillum</taxon>
    </lineage>
</organism>
<dbReference type="RefSeq" id="WP_163676013.1">
    <property type="nucleotide sequence ID" value="NZ_JAAIYP010000031.1"/>
</dbReference>
<dbReference type="Proteomes" id="UP000480684">
    <property type="component" value="Unassembled WGS sequence"/>
</dbReference>
<name>A0A7C9QT82_9PROT</name>
<keyword evidence="3" id="KW-1185">Reference proteome</keyword>
<evidence type="ECO:0000256" key="1">
    <source>
        <dbReference type="SAM" id="MobiDB-lite"/>
    </source>
</evidence>